<keyword evidence="2" id="KW-0812">Transmembrane</keyword>
<evidence type="ECO:0000256" key="1">
    <source>
        <dbReference type="SAM" id="MobiDB-lite"/>
    </source>
</evidence>
<evidence type="ECO:0000256" key="2">
    <source>
        <dbReference type="SAM" id="Phobius"/>
    </source>
</evidence>
<dbReference type="EMBL" id="LGRX02000461">
    <property type="protein sequence ID" value="KAK3288497.1"/>
    <property type="molecule type" value="Genomic_DNA"/>
</dbReference>
<sequence>MAAARASVLRRSRRQVSGSADKNGKRRSAKVAQPRGLQHLFPDDLDLHTATSGGTAGHLDGASIVEVAKTDETRLGVAVKTAGSGEFAQGRNAQGADAELQQSRLQSQKARSRIVRSLLKILWKKRQLRDMYLHLLKFLFIFVFYLVILSLQYDAHDIDLLVSSVRLATRTYDRNGVFFMDWLKYQVLRIWTDSDCGDGVCDFPMEYPNFGRFGCKADCGSERDVTSVTIYVEADFRTNQGDISTADLEALRERVDAWSV</sequence>
<evidence type="ECO:0000313" key="3">
    <source>
        <dbReference type="EMBL" id="KAK3288497.1"/>
    </source>
</evidence>
<dbReference type="AlphaFoldDB" id="A0AAE0LKH3"/>
<keyword evidence="4" id="KW-1185">Reference proteome</keyword>
<gene>
    <name evidence="3" type="ORF">CYMTET_4035</name>
</gene>
<evidence type="ECO:0000313" key="4">
    <source>
        <dbReference type="Proteomes" id="UP001190700"/>
    </source>
</evidence>
<comment type="caution">
    <text evidence="3">The sequence shown here is derived from an EMBL/GenBank/DDBJ whole genome shotgun (WGS) entry which is preliminary data.</text>
</comment>
<accession>A0AAE0LKH3</accession>
<proteinExistence type="predicted"/>
<feature type="transmembrane region" description="Helical" evidence="2">
    <location>
        <begin position="132"/>
        <end position="153"/>
    </location>
</feature>
<name>A0AAE0LKH3_9CHLO</name>
<protein>
    <submittedName>
        <fullName evidence="3">Uncharacterized protein</fullName>
    </submittedName>
</protein>
<keyword evidence="2" id="KW-1133">Transmembrane helix</keyword>
<feature type="region of interest" description="Disordered" evidence="1">
    <location>
        <begin position="1"/>
        <end position="35"/>
    </location>
</feature>
<reference evidence="3 4" key="1">
    <citation type="journal article" date="2015" name="Genome Biol. Evol.">
        <title>Comparative Genomics of a Bacterivorous Green Alga Reveals Evolutionary Causalities and Consequences of Phago-Mixotrophic Mode of Nutrition.</title>
        <authorList>
            <person name="Burns J.A."/>
            <person name="Paasch A."/>
            <person name="Narechania A."/>
            <person name="Kim E."/>
        </authorList>
    </citation>
    <scope>NUCLEOTIDE SEQUENCE [LARGE SCALE GENOMIC DNA]</scope>
    <source>
        <strain evidence="3 4">PLY_AMNH</strain>
    </source>
</reference>
<keyword evidence="2" id="KW-0472">Membrane</keyword>
<organism evidence="3 4">
    <name type="scientific">Cymbomonas tetramitiformis</name>
    <dbReference type="NCBI Taxonomy" id="36881"/>
    <lineage>
        <taxon>Eukaryota</taxon>
        <taxon>Viridiplantae</taxon>
        <taxon>Chlorophyta</taxon>
        <taxon>Pyramimonadophyceae</taxon>
        <taxon>Pyramimonadales</taxon>
        <taxon>Pyramimonadaceae</taxon>
        <taxon>Cymbomonas</taxon>
    </lineage>
</organism>
<dbReference type="Proteomes" id="UP001190700">
    <property type="component" value="Unassembled WGS sequence"/>
</dbReference>